<sequence>MQKVIVVNGYWHSSNGKWKDTTEELNGLLAEGWKVVNIAPMGAYGFGYDATGNTGNSDHGFASIVVIEK</sequence>
<proteinExistence type="predicted"/>
<evidence type="ECO:0008006" key="3">
    <source>
        <dbReference type="Google" id="ProtNLM"/>
    </source>
</evidence>
<dbReference type="EMBL" id="NFCF01000086">
    <property type="protein sequence ID" value="OTW46408.1"/>
    <property type="molecule type" value="Genomic_DNA"/>
</dbReference>
<comment type="caution">
    <text evidence="1">The sequence shown here is derived from an EMBL/GenBank/DDBJ whole genome shotgun (WGS) entry which is preliminary data.</text>
</comment>
<gene>
    <name evidence="1" type="ORF">BK699_20520</name>
</gene>
<dbReference type="Proteomes" id="UP000195152">
    <property type="component" value="Unassembled WGS sequence"/>
</dbReference>
<organism evidence="1 2">
    <name type="scientific">Bacillus thuringiensis serovar mexicanensis</name>
    <dbReference type="NCBI Taxonomy" id="180868"/>
    <lineage>
        <taxon>Bacteria</taxon>
        <taxon>Bacillati</taxon>
        <taxon>Bacillota</taxon>
        <taxon>Bacilli</taxon>
        <taxon>Bacillales</taxon>
        <taxon>Bacillaceae</taxon>
        <taxon>Bacillus</taxon>
        <taxon>Bacillus cereus group</taxon>
    </lineage>
</organism>
<name>A0A242W6A1_BACTU</name>
<evidence type="ECO:0000313" key="1">
    <source>
        <dbReference type="EMBL" id="OTW46408.1"/>
    </source>
</evidence>
<protein>
    <recommendedName>
        <fullName evidence="3">DUF4177 domain-containing protein</fullName>
    </recommendedName>
</protein>
<reference evidence="1 2" key="1">
    <citation type="submission" date="2016-10" db="EMBL/GenBank/DDBJ databases">
        <title>Comparative genomics of Bacillus thuringiensis reveals a path to pathogens against multiple invertebrate hosts.</title>
        <authorList>
            <person name="Zheng J."/>
            <person name="Gao Q."/>
            <person name="Liu H."/>
            <person name="Peng D."/>
            <person name="Ruan L."/>
            <person name="Sun M."/>
        </authorList>
    </citation>
    <scope>NUCLEOTIDE SEQUENCE [LARGE SCALE GENOMIC DNA]</scope>
    <source>
        <strain evidence="1">BGSC 4AC1</strain>
    </source>
</reference>
<accession>A0A242W6A1</accession>
<dbReference type="RefSeq" id="WP_001174426.1">
    <property type="nucleotide sequence ID" value="NZ_NFCF01000086.1"/>
</dbReference>
<dbReference type="AlphaFoldDB" id="A0A242W6A1"/>
<evidence type="ECO:0000313" key="2">
    <source>
        <dbReference type="Proteomes" id="UP000195152"/>
    </source>
</evidence>